<keyword evidence="3" id="KW-1185">Reference proteome</keyword>
<reference evidence="2 3" key="1">
    <citation type="submission" date="2023-06" db="EMBL/GenBank/DDBJ databases">
        <title>Five Gram-positive bacteria isolated from mangrove sediments in Shenzhen, Guangdong, China.</title>
        <authorList>
            <person name="Yu S."/>
            <person name="Zheng W."/>
            <person name="Huang Y."/>
        </authorList>
    </citation>
    <scope>NUCLEOTIDE SEQUENCE [LARGE SCALE GENOMIC DNA]</scope>
    <source>
        <strain evidence="2 3">SaN35-3</strain>
    </source>
</reference>
<dbReference type="Proteomes" id="UP001197974">
    <property type="component" value="Chromosome"/>
</dbReference>
<dbReference type="InterPro" id="IPR003848">
    <property type="entry name" value="DUF218"/>
</dbReference>
<accession>A0ABY9JU61</accession>
<dbReference type="InterPro" id="IPR014729">
    <property type="entry name" value="Rossmann-like_a/b/a_fold"/>
</dbReference>
<gene>
    <name evidence="2" type="ORF">LC087_16360</name>
</gene>
<name>A0ABY9JU61_9BACI</name>
<dbReference type="Gene3D" id="3.40.50.620">
    <property type="entry name" value="HUPs"/>
    <property type="match status" value="1"/>
</dbReference>
<evidence type="ECO:0000313" key="2">
    <source>
        <dbReference type="EMBL" id="WLR42278.1"/>
    </source>
</evidence>
<dbReference type="PANTHER" id="PTHR30336:SF20">
    <property type="entry name" value="DUF218 DOMAIN-CONTAINING PROTEIN"/>
    <property type="match status" value="1"/>
</dbReference>
<dbReference type="PANTHER" id="PTHR30336">
    <property type="entry name" value="INNER MEMBRANE PROTEIN, PROBABLE PERMEASE"/>
    <property type="match status" value="1"/>
</dbReference>
<dbReference type="CDD" id="cd06259">
    <property type="entry name" value="YdcF-like"/>
    <property type="match status" value="1"/>
</dbReference>
<proteinExistence type="predicted"/>
<feature type="domain" description="DUF218" evidence="1">
    <location>
        <begin position="22"/>
        <end position="143"/>
    </location>
</feature>
<organism evidence="2 3">
    <name type="scientific">Bacillus carboniphilus</name>
    <dbReference type="NCBI Taxonomy" id="86663"/>
    <lineage>
        <taxon>Bacteria</taxon>
        <taxon>Bacillati</taxon>
        <taxon>Bacillota</taxon>
        <taxon>Bacilli</taxon>
        <taxon>Bacillales</taxon>
        <taxon>Bacillaceae</taxon>
        <taxon>Bacillus</taxon>
    </lineage>
</organism>
<dbReference type="Pfam" id="PF02698">
    <property type="entry name" value="DUF218"/>
    <property type="match status" value="1"/>
</dbReference>
<dbReference type="RefSeq" id="WP_226542633.1">
    <property type="nucleotide sequence ID" value="NZ_CP129013.1"/>
</dbReference>
<dbReference type="EMBL" id="CP129013">
    <property type="protein sequence ID" value="WLR42278.1"/>
    <property type="molecule type" value="Genomic_DNA"/>
</dbReference>
<sequence length="197" mass="22481">MSHLFDRITEFIFVETTVLPADVILIPGSNHPPLMEKAASLYNQGLAPYILPSGGYKDHVGMKEYEYLRRLGLENGVPQEAILKENQPQHTLENATLSLRVLNKENINSKKVIIVCKAAHSCRALLSYQSVFPKEAKFFVSPVVDRYGITKENWAQSERGIKRIMTEVKKVETYFGQQVPNLINIYEEKNNEHTKFS</sequence>
<dbReference type="InterPro" id="IPR051599">
    <property type="entry name" value="Cell_Envelope_Assoc"/>
</dbReference>
<protein>
    <submittedName>
        <fullName evidence="2">YdcF family protein</fullName>
    </submittedName>
</protein>
<evidence type="ECO:0000259" key="1">
    <source>
        <dbReference type="Pfam" id="PF02698"/>
    </source>
</evidence>
<evidence type="ECO:0000313" key="3">
    <source>
        <dbReference type="Proteomes" id="UP001197974"/>
    </source>
</evidence>